<accession>A0A0A2M6G1</accession>
<dbReference type="eggNOG" id="ENOG502ZSKS">
    <property type="taxonomic scope" value="Bacteria"/>
</dbReference>
<feature type="signal peptide" evidence="1">
    <location>
        <begin position="1"/>
        <end position="20"/>
    </location>
</feature>
<evidence type="ECO:0008006" key="4">
    <source>
        <dbReference type="Google" id="ProtNLM"/>
    </source>
</evidence>
<feature type="chain" id="PRO_5002002787" description="Lipocalin-like domain-containing protein" evidence="1">
    <location>
        <begin position="21"/>
        <end position="156"/>
    </location>
</feature>
<dbReference type="EMBL" id="JRLW01000017">
    <property type="protein sequence ID" value="KGO87874.1"/>
    <property type="molecule type" value="Genomic_DNA"/>
</dbReference>
<evidence type="ECO:0000256" key="1">
    <source>
        <dbReference type="SAM" id="SignalP"/>
    </source>
</evidence>
<proteinExistence type="predicted"/>
<comment type="caution">
    <text evidence="2">The sequence shown here is derived from an EMBL/GenBank/DDBJ whole genome shotgun (WGS) entry which is preliminary data.</text>
</comment>
<evidence type="ECO:0000313" key="2">
    <source>
        <dbReference type="EMBL" id="KGO87874.1"/>
    </source>
</evidence>
<organism evidence="2 3">
    <name type="scientific">Flavobacterium suncheonense GH29-5 = DSM 17707</name>
    <dbReference type="NCBI Taxonomy" id="1121899"/>
    <lineage>
        <taxon>Bacteria</taxon>
        <taxon>Pseudomonadati</taxon>
        <taxon>Bacteroidota</taxon>
        <taxon>Flavobacteriia</taxon>
        <taxon>Flavobacteriales</taxon>
        <taxon>Flavobacteriaceae</taxon>
        <taxon>Flavobacterium</taxon>
    </lineage>
</organism>
<keyword evidence="1" id="KW-0732">Signal</keyword>
<evidence type="ECO:0000313" key="3">
    <source>
        <dbReference type="Proteomes" id="UP000030121"/>
    </source>
</evidence>
<protein>
    <recommendedName>
        <fullName evidence="4">Lipocalin-like domain-containing protein</fullName>
    </recommendedName>
</protein>
<dbReference type="AlphaFoldDB" id="A0A0A2M6G1"/>
<dbReference type="PROSITE" id="PS51257">
    <property type="entry name" value="PROKAR_LIPOPROTEIN"/>
    <property type="match status" value="1"/>
</dbReference>
<gene>
    <name evidence="2" type="ORF">Q764_12010</name>
</gene>
<keyword evidence="3" id="KW-1185">Reference proteome</keyword>
<dbReference type="RefSeq" id="WP_026981745.1">
    <property type="nucleotide sequence ID" value="NZ_JRLW01000017.1"/>
</dbReference>
<sequence>MKKLSYILFALFSLSFIACSSDDSSSSSEDDNSLYVRFTANGQQYNFEAETITSLQRLVMGDEDVNDVYTRISLWMPVTPTTGNHTITDDLPSDDNLETLYNAELWIGDATYTGTVGTLTITDLSEEYVKGTFTFTGEDENGVTIAVTNGSFRAYR</sequence>
<name>A0A0A2M6G1_9FLAO</name>
<dbReference type="Proteomes" id="UP000030121">
    <property type="component" value="Unassembled WGS sequence"/>
</dbReference>
<reference evidence="2 3" key="1">
    <citation type="submission" date="2013-09" db="EMBL/GenBank/DDBJ databases">
        <authorList>
            <person name="Zeng Z."/>
            <person name="Chen C."/>
        </authorList>
    </citation>
    <scope>NUCLEOTIDE SEQUENCE [LARGE SCALE GENOMIC DNA]</scope>
    <source>
        <strain evidence="2 3">GH29-5</strain>
    </source>
</reference>
<dbReference type="OrthoDB" id="1364598at2"/>
<dbReference type="STRING" id="1121899.GCA_000430025_02356"/>